<organism evidence="1 2">
    <name type="scientific">Levilactobacillus brevis KB290</name>
    <dbReference type="NCBI Taxonomy" id="1001583"/>
    <lineage>
        <taxon>Bacteria</taxon>
        <taxon>Bacillati</taxon>
        <taxon>Bacillota</taxon>
        <taxon>Bacilli</taxon>
        <taxon>Lactobacillales</taxon>
        <taxon>Lactobacillaceae</taxon>
        <taxon>Levilactobacillus</taxon>
    </lineage>
</organism>
<reference evidence="1 2" key="1">
    <citation type="journal article" date="2013" name="PLoS ONE">
        <title>Genomic Analysis by Deep Sequencing of the Probiotic Lactobacillus brevis KB290 Harboring Nine Plasmids Reveals Genomic Stability.</title>
        <authorList>
            <person name="Fukao M."/>
            <person name="Oshima K."/>
            <person name="Morita H."/>
            <person name="Toh H."/>
            <person name="Suda W."/>
            <person name="Kim S.W."/>
            <person name="Suzuki S."/>
            <person name="Yakabe T."/>
            <person name="Hattori M."/>
            <person name="Yajima N."/>
        </authorList>
    </citation>
    <scope>NUCLEOTIDE SEQUENCE [LARGE SCALE GENOMIC DNA]</scope>
    <source>
        <strain evidence="1 2">KB290</strain>
    </source>
</reference>
<dbReference type="HOGENOM" id="CLU_3382449_0_0_9"/>
<accession>M5AGI8</accession>
<dbReference type="Proteomes" id="UP000012042">
    <property type="component" value="Chromosome"/>
</dbReference>
<evidence type="ECO:0000313" key="1">
    <source>
        <dbReference type="EMBL" id="BAN07938.1"/>
    </source>
</evidence>
<proteinExistence type="predicted"/>
<sequence length="33" mass="3817">MFHVKQVGNMGGIFHRKKRYLNVGIAFLLVVKD</sequence>
<evidence type="ECO:0000313" key="2">
    <source>
        <dbReference type="Proteomes" id="UP000012042"/>
    </source>
</evidence>
<dbReference type="EMBL" id="AP012167">
    <property type="protein sequence ID" value="BAN07938.1"/>
    <property type="molecule type" value="Genomic_DNA"/>
</dbReference>
<name>M5AGI8_LEVBR</name>
<dbReference type="KEGG" id="lbk:LVISKB_2303"/>
<gene>
    <name evidence="1" type="ORF">LVISKB_2303</name>
</gene>
<dbReference type="AlphaFoldDB" id="M5AGI8"/>
<protein>
    <submittedName>
        <fullName evidence="1">Uncharacterized protein</fullName>
    </submittedName>
</protein>